<dbReference type="PROSITE" id="PS50112">
    <property type="entry name" value="PAS"/>
    <property type="match status" value="3"/>
</dbReference>
<evidence type="ECO:0000259" key="8">
    <source>
        <dbReference type="PROSITE" id="PS50113"/>
    </source>
</evidence>
<dbReference type="InterPro" id="IPR000014">
    <property type="entry name" value="PAS"/>
</dbReference>
<name>A0ABU5Q6X2_9BACT</name>
<dbReference type="InterPro" id="IPR005467">
    <property type="entry name" value="His_kinase_dom"/>
</dbReference>
<dbReference type="PROSITE" id="PS50113">
    <property type="entry name" value="PAC"/>
    <property type="match status" value="3"/>
</dbReference>
<dbReference type="InterPro" id="IPR003661">
    <property type="entry name" value="HisK_dim/P_dom"/>
</dbReference>
<keyword evidence="10" id="KW-1185">Reference proteome</keyword>
<dbReference type="InterPro" id="IPR035965">
    <property type="entry name" value="PAS-like_dom_sf"/>
</dbReference>
<dbReference type="InterPro" id="IPR004358">
    <property type="entry name" value="Sig_transdc_His_kin-like_C"/>
</dbReference>
<dbReference type="InterPro" id="IPR000700">
    <property type="entry name" value="PAS-assoc_C"/>
</dbReference>
<organism evidence="9 10">
    <name type="scientific">Arcicella rigui</name>
    <dbReference type="NCBI Taxonomy" id="797020"/>
    <lineage>
        <taxon>Bacteria</taxon>
        <taxon>Pseudomonadati</taxon>
        <taxon>Bacteroidota</taxon>
        <taxon>Cytophagia</taxon>
        <taxon>Cytophagales</taxon>
        <taxon>Flectobacillaceae</taxon>
        <taxon>Arcicella</taxon>
    </lineage>
</organism>
<dbReference type="SUPFAM" id="SSF55874">
    <property type="entry name" value="ATPase domain of HSP90 chaperone/DNA topoisomerase II/histidine kinase"/>
    <property type="match status" value="1"/>
</dbReference>
<keyword evidence="4" id="KW-0808">Transferase</keyword>
<dbReference type="PRINTS" id="PR00344">
    <property type="entry name" value="BCTRLSENSOR"/>
</dbReference>
<feature type="domain" description="PAC" evidence="8">
    <location>
        <begin position="837"/>
        <end position="887"/>
    </location>
</feature>
<sequence length="1259" mass="144343">MYQKNTLAILIKKDERIIDFIQEYAFDGLWFWSTSEKTDCWINPKLRDTLGYQNEAEVPAFHQIFSTNIKELFTDESFSCKDILLEKSIEYFHKDGTKLLMTCKLLYLYEEENLYGILGANTLAKKYKNCASNHQITFDGIQKSKLIYIVKTDIHGNYTYANDYFYEVFGFDEKTIIGSNALLSIIEEDHSLCNEAVMQCFINPTVPYKVILRKENKWHEIVTSQWEFSSLLDENGNVCEILCQGYNVSEKVKTESDLSVILANMTDLLISVNNRGFITYVSPNVKNLYGYEPLDFVGKFYLDFVHPDDIHTAKQAIEKSFSTNVFFKNLEIRLEAHKNQWYWANINASFNPTNKETILVITDISDKVESHILLKRTKLFLQATNAVAKIGGWERNLTTGEGFMSEFTREILGIDGNTHPSIEEILLCIKEGESRNKLANALQEAKNAGKPFDLQLELIKSDGQTSWVRCIGKIAPNESNDVIMYGSLQDIDEIKRIEIERDNSILLLKKLTESFPDVLFQAESSENEGPSMLIFSRNFLQVEGFDDLSPKEKGDVFIQHFYPEDLAILRENLTKSVNSLAVFDVEVRLNIATGETRWIHLVATPEIIGQTYLWHGYFKDITERKAFKDELIGTKKLLLETNRVAKVGGWERDLNTGKSTWTTVSKEIFELDHQPTPEEASKFYKEPYKSILLEEMNKCISTGEPYDLELEIVTAKGKEIWVRVIGKADFSNPLKKRVYGTVQDIDKLKKSVIEKEKANLLLKNLAKQVPGGLCQYLLFNDGTFILPYVSQGFLNLFGLTSQTISDKPNTVFECIHPEDIKRVRQQFLDSYHDLTIWQSSFRIILPTGNERWVSVESSPERLENSVIWHGYFSDITEAKHVELQLQQTKNILEETSRVARVGGWTIDASTRVIHWSNVIKEIIEVPYDFEPTLEIGLGFYKEGESRTLIQNSVRNCIAFGTPFEIDVQVVSTRGDEIWIKAMGKAEFENGLVKRVYGICQDINQYKIAEENNKNLQKLELLLIKEKQMNAIKSRFLALASHEFRTPLAGILGSTELIEMNIDLLEPSQPIEKVHKHLDHITTQVKRLTSMVKDVLTLEKTVDGKTVLELRPLGIKAFILELTKEVEYYQKGNKPLKLFLPETEQVIITDENMLSHIINNLVSNAYKYSRKAEFGPEIHLEYLEKFVKIEVKDYGIGIPEKDQQQLFETFFRASNAIATEGTGLGLSIAKEFAERIGGKLRFSSQEGKGSLFMLKIPYQI</sequence>
<dbReference type="Pfam" id="PF13426">
    <property type="entry name" value="PAS_9"/>
    <property type="match status" value="2"/>
</dbReference>
<feature type="domain" description="PAS" evidence="7">
    <location>
        <begin position="254"/>
        <end position="324"/>
    </location>
</feature>
<dbReference type="SMART" id="SM00091">
    <property type="entry name" value="PAS"/>
    <property type="match status" value="3"/>
</dbReference>
<evidence type="ECO:0000313" key="9">
    <source>
        <dbReference type="EMBL" id="MEA5138601.1"/>
    </source>
</evidence>
<dbReference type="SUPFAM" id="SSF55785">
    <property type="entry name" value="PYP-like sensor domain (PAS domain)"/>
    <property type="match status" value="7"/>
</dbReference>
<feature type="domain" description="PAC" evidence="8">
    <location>
        <begin position="583"/>
        <end position="633"/>
    </location>
</feature>
<dbReference type="Pfam" id="PF02518">
    <property type="entry name" value="HATPase_c"/>
    <property type="match status" value="1"/>
</dbReference>
<dbReference type="InterPro" id="IPR036097">
    <property type="entry name" value="HisK_dim/P_sf"/>
</dbReference>
<comment type="caution">
    <text evidence="9">The sequence shown here is derived from an EMBL/GenBank/DDBJ whole genome shotgun (WGS) entry which is preliminary data.</text>
</comment>
<dbReference type="CDD" id="cd00075">
    <property type="entry name" value="HATPase"/>
    <property type="match status" value="1"/>
</dbReference>
<reference evidence="9 10" key="1">
    <citation type="submission" date="2023-12" db="EMBL/GenBank/DDBJ databases">
        <title>Novel species of the genus Arcicella isolated from rivers.</title>
        <authorList>
            <person name="Lu H."/>
        </authorList>
    </citation>
    <scope>NUCLEOTIDE SEQUENCE [LARGE SCALE GENOMIC DNA]</scope>
    <source>
        <strain evidence="9 10">KCTC 23307</strain>
    </source>
</reference>
<dbReference type="PROSITE" id="PS50109">
    <property type="entry name" value="HIS_KIN"/>
    <property type="match status" value="1"/>
</dbReference>
<feature type="domain" description="Histidine kinase" evidence="6">
    <location>
        <begin position="1038"/>
        <end position="1259"/>
    </location>
</feature>
<dbReference type="NCBIfam" id="TIGR00229">
    <property type="entry name" value="sensory_box"/>
    <property type="match status" value="2"/>
</dbReference>
<dbReference type="PANTHER" id="PTHR43304">
    <property type="entry name" value="PHYTOCHROME-LIKE PROTEIN CPH1"/>
    <property type="match status" value="1"/>
</dbReference>
<dbReference type="InterPro" id="IPR001610">
    <property type="entry name" value="PAC"/>
</dbReference>
<dbReference type="InterPro" id="IPR052162">
    <property type="entry name" value="Sensor_kinase/Photoreceptor"/>
</dbReference>
<comment type="catalytic activity">
    <reaction evidence="1">
        <text>ATP + protein L-histidine = ADP + protein N-phospho-L-histidine.</text>
        <dbReference type="EC" id="2.7.13.3"/>
    </reaction>
</comment>
<dbReference type="Gene3D" id="1.10.287.130">
    <property type="match status" value="1"/>
</dbReference>
<protein>
    <recommendedName>
        <fullName evidence="2">histidine kinase</fullName>
        <ecNumber evidence="2">2.7.13.3</ecNumber>
    </recommendedName>
</protein>
<feature type="domain" description="PAS" evidence="7">
    <location>
        <begin position="788"/>
        <end position="827"/>
    </location>
</feature>
<dbReference type="SMART" id="SM00388">
    <property type="entry name" value="HisKA"/>
    <property type="match status" value="1"/>
</dbReference>
<evidence type="ECO:0000313" key="10">
    <source>
        <dbReference type="Proteomes" id="UP001302949"/>
    </source>
</evidence>
<keyword evidence="5" id="KW-0418">Kinase</keyword>
<feature type="domain" description="PAC" evidence="8">
    <location>
        <begin position="963"/>
        <end position="1014"/>
    </location>
</feature>
<dbReference type="CDD" id="cd00082">
    <property type="entry name" value="HisKA"/>
    <property type="match status" value="1"/>
</dbReference>
<dbReference type="Gene3D" id="3.30.450.20">
    <property type="entry name" value="PAS domain"/>
    <property type="match status" value="7"/>
</dbReference>
<dbReference type="EC" id="2.7.13.3" evidence="2"/>
<proteinExistence type="predicted"/>
<dbReference type="SUPFAM" id="SSF47384">
    <property type="entry name" value="Homodimeric domain of signal transducing histidine kinase"/>
    <property type="match status" value="1"/>
</dbReference>
<dbReference type="SMART" id="SM00086">
    <property type="entry name" value="PAC"/>
    <property type="match status" value="7"/>
</dbReference>
<dbReference type="Proteomes" id="UP001302949">
    <property type="component" value="Unassembled WGS sequence"/>
</dbReference>
<evidence type="ECO:0000259" key="6">
    <source>
        <dbReference type="PROSITE" id="PS50109"/>
    </source>
</evidence>
<dbReference type="InterPro" id="IPR036890">
    <property type="entry name" value="HATPase_C_sf"/>
</dbReference>
<keyword evidence="3" id="KW-0597">Phosphoprotein</keyword>
<feature type="domain" description="PAS" evidence="7">
    <location>
        <begin position="149"/>
        <end position="189"/>
    </location>
</feature>
<evidence type="ECO:0000256" key="3">
    <source>
        <dbReference type="ARBA" id="ARBA00022553"/>
    </source>
</evidence>
<evidence type="ECO:0000256" key="5">
    <source>
        <dbReference type="ARBA" id="ARBA00022777"/>
    </source>
</evidence>
<dbReference type="Pfam" id="PF00512">
    <property type="entry name" value="HisKA"/>
    <property type="match status" value="1"/>
</dbReference>
<evidence type="ECO:0000256" key="4">
    <source>
        <dbReference type="ARBA" id="ARBA00022679"/>
    </source>
</evidence>
<dbReference type="Gene3D" id="3.30.565.10">
    <property type="entry name" value="Histidine kinase-like ATPase, C-terminal domain"/>
    <property type="match status" value="1"/>
</dbReference>
<dbReference type="InterPro" id="IPR013655">
    <property type="entry name" value="PAS_fold_3"/>
</dbReference>
<accession>A0ABU5Q6X2</accession>
<dbReference type="InterPro" id="IPR003594">
    <property type="entry name" value="HATPase_dom"/>
</dbReference>
<gene>
    <name evidence="9" type="ORF">VB248_05645</name>
</gene>
<evidence type="ECO:0000256" key="2">
    <source>
        <dbReference type="ARBA" id="ARBA00012438"/>
    </source>
</evidence>
<evidence type="ECO:0000259" key="7">
    <source>
        <dbReference type="PROSITE" id="PS50112"/>
    </source>
</evidence>
<dbReference type="SMART" id="SM00387">
    <property type="entry name" value="HATPase_c"/>
    <property type="match status" value="1"/>
</dbReference>
<dbReference type="RefSeq" id="WP_323295768.1">
    <property type="nucleotide sequence ID" value="NZ_JAYFUM010000006.1"/>
</dbReference>
<evidence type="ECO:0000256" key="1">
    <source>
        <dbReference type="ARBA" id="ARBA00000085"/>
    </source>
</evidence>
<dbReference type="Pfam" id="PF08447">
    <property type="entry name" value="PAS_3"/>
    <property type="match status" value="2"/>
</dbReference>
<dbReference type="PANTHER" id="PTHR43304:SF1">
    <property type="entry name" value="PAC DOMAIN-CONTAINING PROTEIN"/>
    <property type="match status" value="1"/>
</dbReference>
<dbReference type="EMBL" id="JAYFUM010000006">
    <property type="protein sequence ID" value="MEA5138601.1"/>
    <property type="molecule type" value="Genomic_DNA"/>
</dbReference>
<dbReference type="CDD" id="cd00130">
    <property type="entry name" value="PAS"/>
    <property type="match status" value="4"/>
</dbReference>